<evidence type="ECO:0000259" key="9">
    <source>
        <dbReference type="Pfam" id="PF16875"/>
    </source>
</evidence>
<dbReference type="PRINTS" id="PR00743">
    <property type="entry name" value="GLHYDRLASE36"/>
</dbReference>
<dbReference type="Gene3D" id="3.20.20.70">
    <property type="entry name" value="Aldolase class I"/>
    <property type="match status" value="1"/>
</dbReference>
<evidence type="ECO:0000256" key="1">
    <source>
        <dbReference type="ARBA" id="ARBA00001255"/>
    </source>
</evidence>
<feature type="binding site" evidence="7">
    <location>
        <position position="577"/>
    </location>
    <ligand>
        <name>substrate</name>
    </ligand>
</feature>
<feature type="domain" description="Glycosyl hydrolase family 36 N-terminal" evidence="9">
    <location>
        <begin position="78"/>
        <end position="316"/>
    </location>
</feature>
<dbReference type="PIRSF" id="PIRSF005536">
    <property type="entry name" value="Agal"/>
    <property type="match status" value="1"/>
</dbReference>
<accession>A0AAD5PEU8</accession>
<comment type="catalytic activity">
    <reaction evidence="1 5">
        <text>Hydrolysis of terminal, non-reducing alpha-D-galactose residues in alpha-D-galactosides, including galactose oligosaccharides, galactomannans and galactolipids.</text>
        <dbReference type="EC" id="3.2.1.22"/>
    </reaction>
</comment>
<dbReference type="EC" id="3.2.1.22" evidence="2 5"/>
<evidence type="ECO:0000256" key="3">
    <source>
        <dbReference type="ARBA" id="ARBA00022801"/>
    </source>
</evidence>
<dbReference type="GO" id="GO:0004557">
    <property type="term" value="F:alpha-galactosidase activity"/>
    <property type="evidence" value="ECO:0007669"/>
    <property type="project" value="UniProtKB-UniRule"/>
</dbReference>
<feature type="binding site" evidence="7">
    <location>
        <begin position="506"/>
        <end position="510"/>
    </location>
    <ligand>
        <name>substrate</name>
    </ligand>
</feature>
<reference evidence="10" key="1">
    <citation type="journal article" date="2022" name="IScience">
        <title>Evolution of zygomycete secretomes and the origins of terrestrial fungal ecologies.</title>
        <authorList>
            <person name="Chang Y."/>
            <person name="Wang Y."/>
            <person name="Mondo S."/>
            <person name="Ahrendt S."/>
            <person name="Andreopoulos W."/>
            <person name="Barry K."/>
            <person name="Beard J."/>
            <person name="Benny G.L."/>
            <person name="Blankenship S."/>
            <person name="Bonito G."/>
            <person name="Cuomo C."/>
            <person name="Desiro A."/>
            <person name="Gervers K.A."/>
            <person name="Hundley H."/>
            <person name="Kuo A."/>
            <person name="LaButti K."/>
            <person name="Lang B.F."/>
            <person name="Lipzen A."/>
            <person name="O'Donnell K."/>
            <person name="Pangilinan J."/>
            <person name="Reynolds N."/>
            <person name="Sandor L."/>
            <person name="Smith M.E."/>
            <person name="Tsang A."/>
            <person name="Grigoriev I.V."/>
            <person name="Stajich J.E."/>
            <person name="Spatafora J.W."/>
        </authorList>
    </citation>
    <scope>NUCLEOTIDE SEQUENCE</scope>
    <source>
        <strain evidence="10">RSA 2281</strain>
    </source>
</reference>
<dbReference type="InterPro" id="IPR017853">
    <property type="entry name" value="GH"/>
</dbReference>
<dbReference type="SUPFAM" id="SSF51445">
    <property type="entry name" value="(Trans)glycosidases"/>
    <property type="match status" value="1"/>
</dbReference>
<feature type="domain" description="Glycosyl hydrolase family 36 C-terminal" evidence="8">
    <location>
        <begin position="680"/>
        <end position="765"/>
    </location>
</feature>
<dbReference type="InterPro" id="IPR038417">
    <property type="entry name" value="Alpga-gal_N_sf"/>
</dbReference>
<feature type="binding site" evidence="7">
    <location>
        <position position="229"/>
    </location>
    <ligand>
        <name>substrate</name>
    </ligand>
</feature>
<keyword evidence="11" id="KW-1185">Reference proteome</keyword>
<keyword evidence="4 5" id="KW-0326">Glycosidase</keyword>
<reference evidence="10" key="2">
    <citation type="submission" date="2023-02" db="EMBL/GenBank/DDBJ databases">
        <authorList>
            <consortium name="DOE Joint Genome Institute"/>
            <person name="Mondo S.J."/>
            <person name="Chang Y."/>
            <person name="Wang Y."/>
            <person name="Ahrendt S."/>
            <person name="Andreopoulos W."/>
            <person name="Barry K."/>
            <person name="Beard J."/>
            <person name="Benny G.L."/>
            <person name="Blankenship S."/>
            <person name="Bonito G."/>
            <person name="Cuomo C."/>
            <person name="Desiro A."/>
            <person name="Gervers K.A."/>
            <person name="Hundley H."/>
            <person name="Kuo A."/>
            <person name="LaButti K."/>
            <person name="Lang B.F."/>
            <person name="Lipzen A."/>
            <person name="O'Donnell K."/>
            <person name="Pangilinan J."/>
            <person name="Reynolds N."/>
            <person name="Sandor L."/>
            <person name="Smith M.W."/>
            <person name="Tsang A."/>
            <person name="Grigoriev I.V."/>
            <person name="Stajich J.E."/>
            <person name="Spatafora J.W."/>
        </authorList>
    </citation>
    <scope>NUCLEOTIDE SEQUENCE</scope>
    <source>
        <strain evidence="10">RSA 2281</strain>
    </source>
</reference>
<evidence type="ECO:0000256" key="6">
    <source>
        <dbReference type="PIRSR" id="PIRSR005536-1"/>
    </source>
</evidence>
<feature type="active site" description="Nucleophile" evidence="6">
    <location>
        <position position="508"/>
    </location>
</feature>
<dbReference type="PANTHER" id="PTHR43053:SF3">
    <property type="entry name" value="ALPHA-GALACTOSIDASE C-RELATED"/>
    <property type="match status" value="1"/>
</dbReference>
<evidence type="ECO:0000313" key="11">
    <source>
        <dbReference type="Proteomes" id="UP001209540"/>
    </source>
</evidence>
<dbReference type="EMBL" id="JAIXMP010000010">
    <property type="protein sequence ID" value="KAI9266543.1"/>
    <property type="molecule type" value="Genomic_DNA"/>
</dbReference>
<dbReference type="InterPro" id="IPR013780">
    <property type="entry name" value="Glyco_hydro_b"/>
</dbReference>
<dbReference type="InterPro" id="IPR050985">
    <property type="entry name" value="Alpha-glycosidase_related"/>
</dbReference>
<dbReference type="InterPro" id="IPR013785">
    <property type="entry name" value="Aldolase_TIM"/>
</dbReference>
<dbReference type="Pfam" id="PF16874">
    <property type="entry name" value="Glyco_hydro_36C"/>
    <property type="match status" value="1"/>
</dbReference>
<evidence type="ECO:0000256" key="2">
    <source>
        <dbReference type="ARBA" id="ARBA00012755"/>
    </source>
</evidence>
<keyword evidence="3 5" id="KW-0378">Hydrolase</keyword>
<evidence type="ECO:0000259" key="8">
    <source>
        <dbReference type="Pfam" id="PF16874"/>
    </source>
</evidence>
<dbReference type="Gene3D" id="2.60.40.1180">
    <property type="entry name" value="Golgi alpha-mannosidase II"/>
    <property type="match status" value="1"/>
</dbReference>
<evidence type="ECO:0000256" key="4">
    <source>
        <dbReference type="ARBA" id="ARBA00023295"/>
    </source>
</evidence>
<feature type="binding site" evidence="7">
    <location>
        <position position="473"/>
    </location>
    <ligand>
        <name>substrate</name>
    </ligand>
</feature>
<gene>
    <name evidence="10" type="ORF">BDA99DRAFT_578882</name>
</gene>
<dbReference type="Proteomes" id="UP001209540">
    <property type="component" value="Unassembled WGS sequence"/>
</dbReference>
<organism evidence="10 11">
    <name type="scientific">Phascolomyces articulosus</name>
    <dbReference type="NCBI Taxonomy" id="60185"/>
    <lineage>
        <taxon>Eukaryota</taxon>
        <taxon>Fungi</taxon>
        <taxon>Fungi incertae sedis</taxon>
        <taxon>Mucoromycota</taxon>
        <taxon>Mucoromycotina</taxon>
        <taxon>Mucoromycetes</taxon>
        <taxon>Mucorales</taxon>
        <taxon>Lichtheimiaceae</taxon>
        <taxon>Phascolomyces</taxon>
    </lineage>
</organism>
<proteinExistence type="inferred from homology"/>
<feature type="active site" description="Proton donor" evidence="6">
    <location>
        <position position="577"/>
    </location>
</feature>
<evidence type="ECO:0000256" key="7">
    <source>
        <dbReference type="PIRSR" id="PIRSR005536-2"/>
    </source>
</evidence>
<dbReference type="GO" id="GO:0016052">
    <property type="term" value="P:carbohydrate catabolic process"/>
    <property type="evidence" value="ECO:0007669"/>
    <property type="project" value="InterPro"/>
</dbReference>
<sequence length="768" mass="87551">MIVKPGFMIVCHQFNEIQFMEEEMHGITDKPIILWLIAATAVSTISALKTGIHKHKSLDTWFLVTEQSTYVIGATAEGYIANLHWGNRLEKLDDLNATMTDTFFVQNPPPTYVTEELPVFGGLRFRDNVLMVEFPDGVRELNLLYSGKANITDNYLLDLDLRDGNRTDVLVTLHYEIDIENDIIRRSYTIRNGMDKRINVSKAFSAAWHLPTTLGSDEKREIMTLAGEWGSEAMVQSTELRPGVTHVIQSQRGFPSHVSYPYFAIRQVPSDVNPSTEVYFGALAWSGSWEITAHTSLFGTTRVVGGMHHQDFGWSLDPNESFTTPVFAAGFTNKGMPGARKLLPRHVRKYQKKNLATQKDDSVYHPVLYNSWEAMTFDISVDKQLELAEMAAPLGIELFVVDDGWFGARDNDSAGLGDWYVNKKKFPHGMKPLADRVHELGMKFGIWYEPEGVNPNSDLYREHPDWVFYYDARNQLVLNLALPEVQEYLFNSMSSFITDNDVDYIKWDMNRPWGEVSMHNYDRNPREAWTLSVRGFYNIIDKLKEAHPKLWIESCASGGGRMDIGILEKTDQVWTSDNTRPDARIMIQYGASLFLPPRAQYSWVTDSPWDANTNIPLSFRFHVSFMGGLGIGSKINEFTKEQTEEATAWVSLYKQIRPVIQNGDLDWLVQPSRLSELVAVSQTTSRDQSEAVVLGYRHNSPFSTPLNWVRLRNLDKSATYTIKVWGSDPHEAEEEYESTGALLMHRGIMLNSLNSAMFKSVVVWLQRK</sequence>
<dbReference type="PROSITE" id="PS00512">
    <property type="entry name" value="ALPHA_GALACTOSIDASE"/>
    <property type="match status" value="1"/>
</dbReference>
<dbReference type="PANTHER" id="PTHR43053">
    <property type="entry name" value="GLYCOSIDASE FAMILY 31"/>
    <property type="match status" value="1"/>
</dbReference>
<comment type="function">
    <text evidence="5">Hydrolyzes a variety of simple alpha-D-galactoside as well as more complex molecules such as oligosaccharides and polysaccharides.</text>
</comment>
<dbReference type="FunFam" id="3.20.20.70:FF:000118">
    <property type="entry name" value="Alpha-galactosidase"/>
    <property type="match status" value="1"/>
</dbReference>
<feature type="binding site" evidence="7">
    <location>
        <position position="555"/>
    </location>
    <ligand>
        <name>substrate</name>
    </ligand>
</feature>
<feature type="binding site" evidence="7">
    <location>
        <begin position="402"/>
        <end position="403"/>
    </location>
    <ligand>
        <name>substrate</name>
    </ligand>
</feature>
<dbReference type="Gene3D" id="2.70.98.60">
    <property type="entry name" value="alpha-galactosidase from lactobacil brevis"/>
    <property type="match status" value="1"/>
</dbReference>
<evidence type="ECO:0000313" key="10">
    <source>
        <dbReference type="EMBL" id="KAI9266543.1"/>
    </source>
</evidence>
<comment type="caution">
    <text evidence="10">The sequence shown here is derived from an EMBL/GenBank/DDBJ whole genome shotgun (WGS) entry which is preliminary data.</text>
</comment>
<evidence type="ECO:0000256" key="5">
    <source>
        <dbReference type="PIRNR" id="PIRNR005536"/>
    </source>
</evidence>
<dbReference type="InterPro" id="IPR031705">
    <property type="entry name" value="Glyco_hydro_36_C"/>
</dbReference>
<dbReference type="InterPro" id="IPR000111">
    <property type="entry name" value="Glyco_hydro_27/36_CS"/>
</dbReference>
<dbReference type="CDD" id="cd14791">
    <property type="entry name" value="GH36"/>
    <property type="match status" value="1"/>
</dbReference>
<dbReference type="Pfam" id="PF02065">
    <property type="entry name" value="Melibiase"/>
    <property type="match status" value="1"/>
</dbReference>
<name>A0AAD5PEU8_9FUNG</name>
<protein>
    <recommendedName>
        <fullName evidence="2 5">Alpha-galactosidase</fullName>
        <ecNumber evidence="2 5">3.2.1.22</ecNumber>
    </recommendedName>
</protein>
<dbReference type="InterPro" id="IPR031704">
    <property type="entry name" value="Glyco_hydro_36_N"/>
</dbReference>
<dbReference type="Pfam" id="PF16875">
    <property type="entry name" value="Glyco_hydro_36N"/>
    <property type="match status" value="1"/>
</dbReference>
<dbReference type="InterPro" id="IPR002252">
    <property type="entry name" value="Glyco_hydro_36"/>
</dbReference>
<dbReference type="AlphaFoldDB" id="A0AAD5PEU8"/>
<comment type="similarity">
    <text evidence="5">Belongs to the glycosyl hydrolase.</text>
</comment>